<dbReference type="InParanoid" id="T1EXH9"/>
<dbReference type="KEGG" id="hro:HELRODRAFT_165949"/>
<evidence type="ECO:0000313" key="2">
    <source>
        <dbReference type="EnsemblMetazoa" id="HelroP165949"/>
    </source>
</evidence>
<evidence type="ECO:0000313" key="1">
    <source>
        <dbReference type="EMBL" id="ESN90300.1"/>
    </source>
</evidence>
<dbReference type="CTD" id="20201279"/>
<organism evidence="2 3">
    <name type="scientific">Helobdella robusta</name>
    <name type="common">Californian leech</name>
    <dbReference type="NCBI Taxonomy" id="6412"/>
    <lineage>
        <taxon>Eukaryota</taxon>
        <taxon>Metazoa</taxon>
        <taxon>Spiralia</taxon>
        <taxon>Lophotrochozoa</taxon>
        <taxon>Annelida</taxon>
        <taxon>Clitellata</taxon>
        <taxon>Hirudinea</taxon>
        <taxon>Rhynchobdellida</taxon>
        <taxon>Glossiphoniidae</taxon>
        <taxon>Helobdella</taxon>
    </lineage>
</organism>
<reference evidence="1 3" key="2">
    <citation type="journal article" date="2013" name="Nature">
        <title>Insights into bilaterian evolution from three spiralian genomes.</title>
        <authorList>
            <person name="Simakov O."/>
            <person name="Marletaz F."/>
            <person name="Cho S.J."/>
            <person name="Edsinger-Gonzales E."/>
            <person name="Havlak P."/>
            <person name="Hellsten U."/>
            <person name="Kuo D.H."/>
            <person name="Larsson T."/>
            <person name="Lv J."/>
            <person name="Arendt D."/>
            <person name="Savage R."/>
            <person name="Osoegawa K."/>
            <person name="de Jong P."/>
            <person name="Grimwood J."/>
            <person name="Chapman J.A."/>
            <person name="Shapiro H."/>
            <person name="Aerts A."/>
            <person name="Otillar R.P."/>
            <person name="Terry A.Y."/>
            <person name="Boore J.L."/>
            <person name="Grigoriev I.V."/>
            <person name="Lindberg D.R."/>
            <person name="Seaver E.C."/>
            <person name="Weisblat D.A."/>
            <person name="Putnam N.H."/>
            <person name="Rokhsar D.S."/>
        </authorList>
    </citation>
    <scope>NUCLEOTIDE SEQUENCE</scope>
</reference>
<dbReference type="EMBL" id="KB097753">
    <property type="protein sequence ID" value="ESN90300.1"/>
    <property type="molecule type" value="Genomic_DNA"/>
</dbReference>
<dbReference type="AlphaFoldDB" id="T1EXH9"/>
<name>T1EXH9_HELRO</name>
<dbReference type="HOGENOM" id="CLU_1847326_0_0_1"/>
<sequence>MCLMRHVWKGLVDGEDSLNEIFEDVVREEINEFLDHRDHTQKLFRLDTFNRFLSQNKKKYLISNFYIENIPKVINGIQMESKFGTDKWLGIPLLFERQRCKILKNMHDFYHEALVERFCKINFSKCDNSINSVTERNCS</sequence>
<proteinExistence type="predicted"/>
<keyword evidence="3" id="KW-1185">Reference proteome</keyword>
<reference evidence="3" key="1">
    <citation type="submission" date="2012-12" db="EMBL/GenBank/DDBJ databases">
        <authorList>
            <person name="Hellsten U."/>
            <person name="Grimwood J."/>
            <person name="Chapman J.A."/>
            <person name="Shapiro H."/>
            <person name="Aerts A."/>
            <person name="Otillar R.P."/>
            <person name="Terry A.Y."/>
            <person name="Boore J.L."/>
            <person name="Simakov O."/>
            <person name="Marletaz F."/>
            <person name="Cho S.-J."/>
            <person name="Edsinger-Gonzales E."/>
            <person name="Havlak P."/>
            <person name="Kuo D.-H."/>
            <person name="Larsson T."/>
            <person name="Lv J."/>
            <person name="Arendt D."/>
            <person name="Savage R."/>
            <person name="Osoegawa K."/>
            <person name="de Jong P."/>
            <person name="Lindberg D.R."/>
            <person name="Seaver E.C."/>
            <person name="Weisblat D.A."/>
            <person name="Putnam N.H."/>
            <person name="Grigoriev I.V."/>
            <person name="Rokhsar D.S."/>
        </authorList>
    </citation>
    <scope>NUCLEOTIDE SEQUENCE</scope>
</reference>
<protein>
    <submittedName>
        <fullName evidence="1 2">Uncharacterized protein</fullName>
    </submittedName>
</protein>
<dbReference type="EnsemblMetazoa" id="HelroT165949">
    <property type="protein sequence ID" value="HelroP165949"/>
    <property type="gene ID" value="HelroG165949"/>
</dbReference>
<dbReference type="RefSeq" id="XP_009031256.1">
    <property type="nucleotide sequence ID" value="XM_009033008.1"/>
</dbReference>
<accession>T1EXH9</accession>
<dbReference type="EMBL" id="AMQM01002219">
    <property type="status" value="NOT_ANNOTATED_CDS"/>
    <property type="molecule type" value="Genomic_DNA"/>
</dbReference>
<reference evidence="2" key="3">
    <citation type="submission" date="2015-06" db="UniProtKB">
        <authorList>
            <consortium name="EnsemblMetazoa"/>
        </authorList>
    </citation>
    <scope>IDENTIFICATION</scope>
</reference>
<gene>
    <name evidence="2" type="primary">20201279</name>
    <name evidence="1" type="ORF">HELRODRAFT_165949</name>
</gene>
<dbReference type="GeneID" id="20201279"/>
<dbReference type="Proteomes" id="UP000015101">
    <property type="component" value="Unassembled WGS sequence"/>
</dbReference>
<evidence type="ECO:0000313" key="3">
    <source>
        <dbReference type="Proteomes" id="UP000015101"/>
    </source>
</evidence>